<comment type="similarity">
    <text evidence="4">Belongs to the gamma-glutamyltransferase family.</text>
</comment>
<dbReference type="Proteomes" id="UP001549291">
    <property type="component" value="Unassembled WGS sequence"/>
</dbReference>
<sequence length="552" mass="60206">MSSPNGPRTGRPSTRAPRGVVSTPHYLASAAGLEILQRGGSAVDAAIAANAVLCVAYPHMAGLGGDGFWLIAEPNGNVHGLNASGPSARLATLDYYRPRSDNGEIPARGPLSILTTPGAIDGWHVAHERFGRMPWSELFDAAIVYARDGVPVTRSLADWLAQDEPTLKKYPATAAIFLPGKGVPREGQRLLQPDLARSLESIAGKGARAGFYDGAIAEGVCKALQTQGSPLRPDDFANYHAEWVEPITSTYRGYAVYELPPNTQGFTPLQILNMIEGYDVVAWGDGSADYYHHMAEAVKIAFADREEWLTDPRFVKIPVERLIEKGYADERRRLIDPERAQDIAKVPAGIPYEHQHARRAPDGDTCYFCAADRDGMVVSLIQSIYHDFGSAVIAGDTGILMQNRGAFFALDEHHPNHLLPGKRTFHTLIPALLLRNGKPYLAFGSMGGEGQPQSQAALVTRIVDFGYDVQQAIEAPRWLMGRTWGTRSRNMSLEGRISDEVVRELKRRGQPVQMVTDWNDNMGHAHAIRVDHEQGLFEGGADPRGDGAAAGY</sequence>
<dbReference type="InterPro" id="IPR043138">
    <property type="entry name" value="GGT_lsub"/>
</dbReference>
<dbReference type="RefSeq" id="WP_038956668.1">
    <property type="nucleotide sequence ID" value="NZ_CP066351.1"/>
</dbReference>
<dbReference type="PRINTS" id="PR01210">
    <property type="entry name" value="GGTRANSPTASE"/>
</dbReference>
<dbReference type="EC" id="3.4.19.13" evidence="4"/>
<dbReference type="Pfam" id="PF01019">
    <property type="entry name" value="G_glu_transpept"/>
    <property type="match status" value="1"/>
</dbReference>
<comment type="caution">
    <text evidence="6">The sequence shown here is derived from an EMBL/GenBank/DDBJ whole genome shotgun (WGS) entry which is preliminary data.</text>
</comment>
<keyword evidence="7" id="KW-1185">Reference proteome</keyword>
<organism evidence="6 7">
    <name type="scientific">Bradyrhizobium japonicum</name>
    <dbReference type="NCBI Taxonomy" id="375"/>
    <lineage>
        <taxon>Bacteria</taxon>
        <taxon>Pseudomonadati</taxon>
        <taxon>Pseudomonadota</taxon>
        <taxon>Alphaproteobacteria</taxon>
        <taxon>Hyphomicrobiales</taxon>
        <taxon>Nitrobacteraceae</taxon>
        <taxon>Bradyrhizobium</taxon>
    </lineage>
</organism>
<dbReference type="PANTHER" id="PTHR43881">
    <property type="entry name" value="GAMMA-GLUTAMYLTRANSPEPTIDASE (AFU_ORTHOLOGUE AFUA_4G13580)"/>
    <property type="match status" value="1"/>
</dbReference>
<keyword evidence="4" id="KW-0012">Acyltransferase</keyword>
<comment type="subunit">
    <text evidence="4">This enzyme consists of two polypeptide chains, which are synthesized in precursor form from a single polypeptide.</text>
</comment>
<comment type="catalytic activity">
    <reaction evidence="1 4">
        <text>an S-substituted glutathione + H2O = an S-substituted L-cysteinylglycine + L-glutamate</text>
        <dbReference type="Rhea" id="RHEA:59468"/>
        <dbReference type="ChEBI" id="CHEBI:15377"/>
        <dbReference type="ChEBI" id="CHEBI:29985"/>
        <dbReference type="ChEBI" id="CHEBI:90779"/>
        <dbReference type="ChEBI" id="CHEBI:143103"/>
        <dbReference type="EC" id="3.4.19.13"/>
    </reaction>
</comment>
<protein>
    <recommendedName>
        <fullName evidence="4">Glutathione hydrolase proenzyme</fullName>
        <ecNumber evidence="4">2.3.2.2</ecNumber>
        <ecNumber evidence="4">3.4.19.13</ecNumber>
    </recommendedName>
    <component>
        <recommendedName>
            <fullName evidence="4">Glutathione hydrolase large chain</fullName>
        </recommendedName>
    </component>
    <component>
        <recommendedName>
            <fullName evidence="4">Glutathione hydrolase small chain</fullName>
        </recommendedName>
    </component>
</protein>
<keyword evidence="4" id="KW-0317">Glutathione biosynthesis</keyword>
<dbReference type="Gene3D" id="1.10.246.130">
    <property type="match status" value="1"/>
</dbReference>
<evidence type="ECO:0000313" key="6">
    <source>
        <dbReference type="EMBL" id="MET4723887.1"/>
    </source>
</evidence>
<comment type="pathway">
    <text evidence="4">Sulfur metabolism; glutathione metabolism.</text>
</comment>
<comment type="catalytic activity">
    <reaction evidence="3 4">
        <text>an N-terminal (5-L-glutamyl)-[peptide] + an alpha-amino acid = 5-L-glutamyl amino acid + an N-terminal L-alpha-aminoacyl-[peptide]</text>
        <dbReference type="Rhea" id="RHEA:23904"/>
        <dbReference type="Rhea" id="RHEA-COMP:9780"/>
        <dbReference type="Rhea" id="RHEA-COMP:9795"/>
        <dbReference type="ChEBI" id="CHEBI:77644"/>
        <dbReference type="ChEBI" id="CHEBI:78597"/>
        <dbReference type="ChEBI" id="CHEBI:78599"/>
        <dbReference type="ChEBI" id="CHEBI:78608"/>
        <dbReference type="EC" id="2.3.2.2"/>
    </reaction>
</comment>
<keyword evidence="4" id="KW-0808">Transferase</keyword>
<feature type="region of interest" description="Disordered" evidence="5">
    <location>
        <begin position="1"/>
        <end position="21"/>
    </location>
</feature>
<dbReference type="InterPro" id="IPR043137">
    <property type="entry name" value="GGT_ssub_C"/>
</dbReference>
<proteinExistence type="inferred from homology"/>
<name>A0ABV2S3X8_BRAJP</name>
<dbReference type="SUPFAM" id="SSF56235">
    <property type="entry name" value="N-terminal nucleophile aminohydrolases (Ntn hydrolases)"/>
    <property type="match status" value="1"/>
</dbReference>
<evidence type="ECO:0000256" key="4">
    <source>
        <dbReference type="RuleBase" id="RU368036"/>
    </source>
</evidence>
<keyword evidence="4" id="KW-0378">Hydrolase</keyword>
<evidence type="ECO:0000313" key="7">
    <source>
        <dbReference type="Proteomes" id="UP001549291"/>
    </source>
</evidence>
<reference evidence="6 7" key="1">
    <citation type="submission" date="2024-06" db="EMBL/GenBank/DDBJ databases">
        <title>Genomic Encyclopedia of Type Strains, Phase V (KMG-V): Genome sequencing to study the core and pangenomes of soil and plant-associated prokaryotes.</title>
        <authorList>
            <person name="Whitman W."/>
        </authorList>
    </citation>
    <scope>NUCLEOTIDE SEQUENCE [LARGE SCALE GENOMIC DNA]</scope>
    <source>
        <strain evidence="6 7">USDA 160</strain>
    </source>
</reference>
<dbReference type="NCBIfam" id="TIGR00066">
    <property type="entry name" value="g_glut_trans"/>
    <property type="match status" value="1"/>
</dbReference>
<comment type="catalytic activity">
    <reaction evidence="2 4">
        <text>glutathione + H2O = L-cysteinylglycine + L-glutamate</text>
        <dbReference type="Rhea" id="RHEA:28807"/>
        <dbReference type="ChEBI" id="CHEBI:15377"/>
        <dbReference type="ChEBI" id="CHEBI:29985"/>
        <dbReference type="ChEBI" id="CHEBI:57925"/>
        <dbReference type="ChEBI" id="CHEBI:61694"/>
        <dbReference type="EC" id="3.4.19.13"/>
    </reaction>
</comment>
<evidence type="ECO:0000256" key="1">
    <source>
        <dbReference type="ARBA" id="ARBA00001049"/>
    </source>
</evidence>
<dbReference type="PANTHER" id="PTHR43881:SF1">
    <property type="entry name" value="GAMMA-GLUTAMYLTRANSPEPTIDASE (AFU_ORTHOLOGUE AFUA_4G13580)"/>
    <property type="match status" value="1"/>
</dbReference>
<evidence type="ECO:0000256" key="5">
    <source>
        <dbReference type="SAM" id="MobiDB-lite"/>
    </source>
</evidence>
<dbReference type="Gene3D" id="3.60.20.40">
    <property type="match status" value="1"/>
</dbReference>
<dbReference type="InterPro" id="IPR029055">
    <property type="entry name" value="Ntn_hydrolases_N"/>
</dbReference>
<dbReference type="InterPro" id="IPR052896">
    <property type="entry name" value="GGT-like_enzyme"/>
</dbReference>
<dbReference type="EMBL" id="JBEPTQ010000002">
    <property type="protein sequence ID" value="MET4723887.1"/>
    <property type="molecule type" value="Genomic_DNA"/>
</dbReference>
<accession>A0ABV2S3X8</accession>
<dbReference type="EC" id="2.3.2.2" evidence="4"/>
<keyword evidence="4" id="KW-0865">Zymogen</keyword>
<comment type="PTM">
    <text evidence="4">Cleaved by autocatalysis into a large and a small subunit.</text>
</comment>
<gene>
    <name evidence="6" type="ORF">ABIF63_007993</name>
</gene>
<dbReference type="InterPro" id="IPR000101">
    <property type="entry name" value="GGT_peptidase"/>
</dbReference>
<evidence type="ECO:0000256" key="3">
    <source>
        <dbReference type="ARBA" id="ARBA00047417"/>
    </source>
</evidence>
<evidence type="ECO:0000256" key="2">
    <source>
        <dbReference type="ARBA" id="ARBA00001089"/>
    </source>
</evidence>